<sequence length="467" mass="50703">MVAYNPVSETVIAELKKIVGEKYVWTSPEKMEPYSHDEVTDPKYVKMPEAVVLPANAAEIAEIIKLANRERIPVVPRGAGTGLASAAVPFKGGIVLSLERMNKILEIDTVNMFMVVEPGVTTEAVQKAANAAGYLYAGDPCSGDSSFIGGNVATNAGGNKAVKYGTTRRQIYGLEIVTPEGEIVTLGGKCMKDSTGYSLVNLIIGSEGTLGVITKIYLKLMPLPKEQIDLLAVFPDLATAIGVVPKIMAAGITPTCVEFMDNETIKCCEEFLREKQPHSDNGYYIIIKLEGENEEQLEEQAATIDELCTENGAMAVLVADPAKIWKARKAFAEADRARSLVFSMEDIVVPMSEIPKAVEQIAAIGRKHGVTMHCAGHAADGNIHVNILKDKMSDDDWDRILPLVQEELYTLVYNLGGKLSGEHGIGYKRVKLLEKFANPVELKMMKAIKQALDPNLILNPGKVIDIS</sequence>
<dbReference type="SUPFAM" id="SSF55103">
    <property type="entry name" value="FAD-linked oxidases, C-terminal domain"/>
    <property type="match status" value="1"/>
</dbReference>
<dbReference type="InterPro" id="IPR036318">
    <property type="entry name" value="FAD-bd_PCMH-like_sf"/>
</dbReference>
<dbReference type="PANTHER" id="PTHR42934">
    <property type="entry name" value="GLYCOLATE OXIDASE SUBUNIT GLCD"/>
    <property type="match status" value="1"/>
</dbReference>
<dbReference type="InterPro" id="IPR016171">
    <property type="entry name" value="Vanillyl_alc_oxidase_C-sub2"/>
</dbReference>
<evidence type="ECO:0000256" key="3">
    <source>
        <dbReference type="ARBA" id="ARBA00022827"/>
    </source>
</evidence>
<accession>A0A1G7JZ40</accession>
<keyword evidence="3" id="KW-0274">FAD</keyword>
<gene>
    <name evidence="6" type="ORF">SAMN05660235_01134</name>
</gene>
<dbReference type="InterPro" id="IPR016167">
    <property type="entry name" value="FAD-bd_PCMH_sub1"/>
</dbReference>
<dbReference type="InterPro" id="IPR016169">
    <property type="entry name" value="FAD-bd_PCMH_sub2"/>
</dbReference>
<dbReference type="Gene3D" id="3.30.465.10">
    <property type="match status" value="1"/>
</dbReference>
<dbReference type="InterPro" id="IPR051914">
    <property type="entry name" value="FAD-linked_OxidoTrans_Type4"/>
</dbReference>
<dbReference type="InterPro" id="IPR016164">
    <property type="entry name" value="FAD-linked_Oxase-like_C"/>
</dbReference>
<dbReference type="SUPFAM" id="SSF56176">
    <property type="entry name" value="FAD-binding/transporter-associated domain-like"/>
    <property type="match status" value="1"/>
</dbReference>
<dbReference type="PANTHER" id="PTHR42934:SF2">
    <property type="entry name" value="GLYCOLATE OXIDASE SUBUNIT GLCD"/>
    <property type="match status" value="1"/>
</dbReference>
<comment type="cofactor">
    <cofactor evidence="1">
        <name>FAD</name>
        <dbReference type="ChEBI" id="CHEBI:57692"/>
    </cofactor>
</comment>
<evidence type="ECO:0000313" key="6">
    <source>
        <dbReference type="EMBL" id="SDF30226.1"/>
    </source>
</evidence>
<protein>
    <submittedName>
        <fullName evidence="6">Glycolate oxidase</fullName>
    </submittedName>
</protein>
<name>A0A1G7JZ40_9FIRM</name>
<evidence type="ECO:0000256" key="2">
    <source>
        <dbReference type="ARBA" id="ARBA00022630"/>
    </source>
</evidence>
<dbReference type="FunFam" id="1.10.45.10:FF:000001">
    <property type="entry name" value="D-lactate dehydrogenase mitochondrial"/>
    <property type="match status" value="1"/>
</dbReference>
<organism evidence="6 7">
    <name type="scientific">Sporolituus thermophilus DSM 23256</name>
    <dbReference type="NCBI Taxonomy" id="1123285"/>
    <lineage>
        <taxon>Bacteria</taxon>
        <taxon>Bacillati</taxon>
        <taxon>Bacillota</taxon>
        <taxon>Negativicutes</taxon>
        <taxon>Selenomonadales</taxon>
        <taxon>Sporomusaceae</taxon>
        <taxon>Sporolituus</taxon>
    </lineage>
</organism>
<dbReference type="Gene3D" id="3.30.43.10">
    <property type="entry name" value="Uridine Diphospho-n-acetylenolpyruvylglucosamine Reductase, domain 2"/>
    <property type="match status" value="1"/>
</dbReference>
<dbReference type="Pfam" id="PF02913">
    <property type="entry name" value="FAD-oxidase_C"/>
    <property type="match status" value="1"/>
</dbReference>
<dbReference type="InterPro" id="IPR004113">
    <property type="entry name" value="FAD-bd_oxidored_4_C"/>
</dbReference>
<dbReference type="Pfam" id="PF01565">
    <property type="entry name" value="FAD_binding_4"/>
    <property type="match status" value="1"/>
</dbReference>
<dbReference type="Proteomes" id="UP000243333">
    <property type="component" value="Unassembled WGS sequence"/>
</dbReference>
<dbReference type="GO" id="GO:0071949">
    <property type="term" value="F:FAD binding"/>
    <property type="evidence" value="ECO:0007669"/>
    <property type="project" value="InterPro"/>
</dbReference>
<dbReference type="Gene3D" id="1.10.45.10">
    <property type="entry name" value="Vanillyl-alcohol Oxidase, Chain A, domain 4"/>
    <property type="match status" value="1"/>
</dbReference>
<evidence type="ECO:0000256" key="4">
    <source>
        <dbReference type="ARBA" id="ARBA00023002"/>
    </source>
</evidence>
<evidence type="ECO:0000259" key="5">
    <source>
        <dbReference type="PROSITE" id="PS51387"/>
    </source>
</evidence>
<dbReference type="AlphaFoldDB" id="A0A1G7JZ40"/>
<proteinExistence type="predicted"/>
<dbReference type="Gene3D" id="3.30.70.2190">
    <property type="match status" value="1"/>
</dbReference>
<dbReference type="InterPro" id="IPR016166">
    <property type="entry name" value="FAD-bd_PCMH"/>
</dbReference>
<keyword evidence="2" id="KW-0285">Flavoprotein</keyword>
<feature type="domain" description="FAD-binding PCMH-type" evidence="5">
    <location>
        <begin position="44"/>
        <end position="223"/>
    </location>
</feature>
<keyword evidence="7" id="KW-1185">Reference proteome</keyword>
<dbReference type="EMBL" id="FNBU01000006">
    <property type="protein sequence ID" value="SDF30226.1"/>
    <property type="molecule type" value="Genomic_DNA"/>
</dbReference>
<dbReference type="OrthoDB" id="9767256at2"/>
<evidence type="ECO:0000256" key="1">
    <source>
        <dbReference type="ARBA" id="ARBA00001974"/>
    </source>
</evidence>
<evidence type="ECO:0000313" key="7">
    <source>
        <dbReference type="Proteomes" id="UP000243333"/>
    </source>
</evidence>
<dbReference type="STRING" id="1123285.SAMN05660235_01134"/>
<keyword evidence="4" id="KW-0560">Oxidoreductase</keyword>
<dbReference type="RefSeq" id="WP_093688938.1">
    <property type="nucleotide sequence ID" value="NZ_FNBU01000006.1"/>
</dbReference>
<dbReference type="PROSITE" id="PS51387">
    <property type="entry name" value="FAD_PCMH"/>
    <property type="match status" value="1"/>
</dbReference>
<dbReference type="GO" id="GO:0016491">
    <property type="term" value="F:oxidoreductase activity"/>
    <property type="evidence" value="ECO:0007669"/>
    <property type="project" value="UniProtKB-KW"/>
</dbReference>
<reference evidence="7" key="1">
    <citation type="submission" date="2016-10" db="EMBL/GenBank/DDBJ databases">
        <authorList>
            <person name="Varghese N."/>
            <person name="Submissions S."/>
        </authorList>
    </citation>
    <scope>NUCLEOTIDE SEQUENCE [LARGE SCALE GENOMIC DNA]</scope>
    <source>
        <strain evidence="7">DSM 23256</strain>
    </source>
</reference>
<dbReference type="Gene3D" id="3.30.70.2740">
    <property type="match status" value="1"/>
</dbReference>
<dbReference type="InterPro" id="IPR006094">
    <property type="entry name" value="Oxid_FAD_bind_N"/>
</dbReference>